<protein>
    <recommendedName>
        <fullName evidence="2">ATP-grasp domain-containing protein</fullName>
    </recommendedName>
</protein>
<evidence type="ECO:0000256" key="1">
    <source>
        <dbReference type="PROSITE-ProRule" id="PRU00409"/>
    </source>
</evidence>
<gene>
    <name evidence="3" type="ORF">A2677_04225</name>
</gene>
<dbReference type="EMBL" id="MHKK01000015">
    <property type="protein sequence ID" value="OGY90207.1"/>
    <property type="molecule type" value="Genomic_DNA"/>
</dbReference>
<dbReference type="Gene3D" id="3.30.1490.20">
    <property type="entry name" value="ATP-grasp fold, A domain"/>
    <property type="match status" value="1"/>
</dbReference>
<feature type="domain" description="ATP-grasp" evidence="2">
    <location>
        <begin position="108"/>
        <end position="289"/>
    </location>
</feature>
<organism evidence="3 4">
    <name type="scientific">Candidatus Komeilibacteria bacterium RIFCSPHIGHO2_01_FULL_52_14</name>
    <dbReference type="NCBI Taxonomy" id="1798549"/>
    <lineage>
        <taxon>Bacteria</taxon>
        <taxon>Candidatus Komeiliibacteriota</taxon>
    </lineage>
</organism>
<dbReference type="InterPro" id="IPR013815">
    <property type="entry name" value="ATP_grasp_subdomain_1"/>
</dbReference>
<dbReference type="InterPro" id="IPR011761">
    <property type="entry name" value="ATP-grasp"/>
</dbReference>
<accession>A0A1G2BPT8</accession>
<evidence type="ECO:0000313" key="3">
    <source>
        <dbReference type="EMBL" id="OGY90207.1"/>
    </source>
</evidence>
<comment type="caution">
    <text evidence="3">The sequence shown here is derived from an EMBL/GenBank/DDBJ whole genome shotgun (WGS) entry which is preliminary data.</text>
</comment>
<sequence>MKKNKRNILITCAGGSASIYMAQQLSARHTIFLADADERSIAPFLGFPFKRIPLGKSKNYLSAIKKLVRIWNIDCIVPGADEELRVISRYSRSAKNVSAVVPNDQFIKKCLNKYELMLELHKLKISSLLPWNTLRHVRYPAIVKPRYGRGSRGVHVVHNRKQLLGYIALYKVHFSDLVVQPYINGTEYTVSVIVNNKNALIGVVPKRVILKRGITRVAVAERHKAIEDVCGMIVKKMNPCGPFNVQLMRLKNTLYIFEINPRLSTTSVLTDRAFGNEIDLYIRHENATVIKRKPEFRSGMYLYRYEKNCFRTGRKSLTKYLSDRE</sequence>
<dbReference type="Pfam" id="PF02655">
    <property type="entry name" value="ATP-grasp_3"/>
    <property type="match status" value="1"/>
</dbReference>
<name>A0A1G2BPT8_9BACT</name>
<dbReference type="AlphaFoldDB" id="A0A1G2BPT8"/>
<dbReference type="InterPro" id="IPR003806">
    <property type="entry name" value="ATP-grasp_PylC-type"/>
</dbReference>
<dbReference type="PROSITE" id="PS50975">
    <property type="entry name" value="ATP_GRASP"/>
    <property type="match status" value="1"/>
</dbReference>
<proteinExistence type="predicted"/>
<reference evidence="3 4" key="1">
    <citation type="journal article" date="2016" name="Nat. Commun.">
        <title>Thousands of microbial genomes shed light on interconnected biogeochemical processes in an aquifer system.</title>
        <authorList>
            <person name="Anantharaman K."/>
            <person name="Brown C.T."/>
            <person name="Hug L.A."/>
            <person name="Sharon I."/>
            <person name="Castelle C.J."/>
            <person name="Probst A.J."/>
            <person name="Thomas B.C."/>
            <person name="Singh A."/>
            <person name="Wilkins M.J."/>
            <person name="Karaoz U."/>
            <person name="Brodie E.L."/>
            <person name="Williams K.H."/>
            <person name="Hubbard S.S."/>
            <person name="Banfield J.F."/>
        </authorList>
    </citation>
    <scope>NUCLEOTIDE SEQUENCE [LARGE SCALE GENOMIC DNA]</scope>
</reference>
<dbReference type="SUPFAM" id="SSF56059">
    <property type="entry name" value="Glutathione synthetase ATP-binding domain-like"/>
    <property type="match status" value="1"/>
</dbReference>
<dbReference type="Proteomes" id="UP000177817">
    <property type="component" value="Unassembled WGS sequence"/>
</dbReference>
<dbReference type="GO" id="GO:0005524">
    <property type="term" value="F:ATP binding"/>
    <property type="evidence" value="ECO:0007669"/>
    <property type="project" value="UniProtKB-UniRule"/>
</dbReference>
<evidence type="ECO:0000313" key="4">
    <source>
        <dbReference type="Proteomes" id="UP000177817"/>
    </source>
</evidence>
<dbReference type="Gene3D" id="3.30.470.20">
    <property type="entry name" value="ATP-grasp fold, B domain"/>
    <property type="match status" value="1"/>
</dbReference>
<keyword evidence="1" id="KW-0067">ATP-binding</keyword>
<dbReference type="Gene3D" id="3.40.50.20">
    <property type="match status" value="1"/>
</dbReference>
<dbReference type="GO" id="GO:0046872">
    <property type="term" value="F:metal ion binding"/>
    <property type="evidence" value="ECO:0007669"/>
    <property type="project" value="InterPro"/>
</dbReference>
<evidence type="ECO:0000259" key="2">
    <source>
        <dbReference type="PROSITE" id="PS50975"/>
    </source>
</evidence>
<keyword evidence="1" id="KW-0547">Nucleotide-binding</keyword>